<dbReference type="KEGG" id="mmj:MSMAS_0725"/>
<organism evidence="2 3">
    <name type="scientific">Methanosarcina mazei S-6</name>
    <dbReference type="NCBI Taxonomy" id="213585"/>
    <lineage>
        <taxon>Archaea</taxon>
        <taxon>Methanobacteriati</taxon>
        <taxon>Methanobacteriota</taxon>
        <taxon>Stenosarchaea group</taxon>
        <taxon>Methanomicrobia</taxon>
        <taxon>Methanosarcinales</taxon>
        <taxon>Methanosarcinaceae</taxon>
        <taxon>Methanosarcina</taxon>
    </lineage>
</organism>
<dbReference type="InterPro" id="IPR012437">
    <property type="entry name" value="DUF1638"/>
</dbReference>
<dbReference type="RefSeq" id="WP_048046325.1">
    <property type="nucleotide sequence ID" value="NZ_CP009512.1"/>
</dbReference>
<gene>
    <name evidence="2" type="ORF">MSMAS_0725</name>
</gene>
<accession>A0A0E3LTQ3</accession>
<dbReference type="AlphaFoldDB" id="A0A0E3LTQ3"/>
<reference evidence="2 3" key="1">
    <citation type="submission" date="2014-07" db="EMBL/GenBank/DDBJ databases">
        <title>Methanogenic archaea and the global carbon cycle.</title>
        <authorList>
            <person name="Henriksen J.R."/>
            <person name="Luke J."/>
            <person name="Reinhart S."/>
            <person name="Benedict M.N."/>
            <person name="Youngblut N.D."/>
            <person name="Metcalf M.E."/>
            <person name="Whitaker R.J."/>
            <person name="Metcalf W.W."/>
        </authorList>
    </citation>
    <scope>NUCLEOTIDE SEQUENCE [LARGE SCALE GENOMIC DNA]</scope>
    <source>
        <strain evidence="2 3">S-6</strain>
    </source>
</reference>
<name>A0A0E3LTQ3_METMZ</name>
<dbReference type="EMBL" id="CP009512">
    <property type="protein sequence ID" value="AKB63921.1"/>
    <property type="molecule type" value="Genomic_DNA"/>
</dbReference>
<dbReference type="Proteomes" id="UP000033097">
    <property type="component" value="Chromosome"/>
</dbReference>
<dbReference type="PATRIC" id="fig|213585.10.peg.899"/>
<dbReference type="GeneID" id="24838343"/>
<protein>
    <recommendedName>
        <fullName evidence="1">DUF1638 domain-containing protein</fullName>
    </recommendedName>
</protein>
<evidence type="ECO:0000259" key="1">
    <source>
        <dbReference type="Pfam" id="PF07796"/>
    </source>
</evidence>
<proteinExistence type="predicted"/>
<feature type="domain" description="DUF1638" evidence="1">
    <location>
        <begin position="77"/>
        <end position="252"/>
    </location>
</feature>
<evidence type="ECO:0000313" key="2">
    <source>
        <dbReference type="EMBL" id="AKB63921.1"/>
    </source>
</evidence>
<sequence>MPVITILGCRMFEDEIMHLLENDPEIEEVLVVENEDCVGIMKKMAETGLVYTALSPEKIPEKSSEAGKGLTLIVYMLELALHAIPENLKKTVYSKVELMSSCSDGILLFYGLCGNVLGKIEEDFKDLGCQVCILKEENGEIVDDCIGAVLGGRKQYLEVLKSCKGVGTFFLTPMWAVNWREMIRTSGLSQNPDDISMSKFVFDYAGYKRVARLDTGLAYEKDFDACVKEFSTLFEFEVTELEGTLHLIENCYAKTKASVFEACPRSQA</sequence>
<evidence type="ECO:0000313" key="3">
    <source>
        <dbReference type="Proteomes" id="UP000033097"/>
    </source>
</evidence>
<dbReference type="HOGENOM" id="CLU_091961_0_0_2"/>
<dbReference type="STRING" id="213585.MSMAS_0725"/>
<dbReference type="Pfam" id="PF07796">
    <property type="entry name" value="DUF1638"/>
    <property type="match status" value="1"/>
</dbReference>